<comment type="caution">
    <text evidence="2">The sequence shown here is derived from an EMBL/GenBank/DDBJ whole genome shotgun (WGS) entry which is preliminary data.</text>
</comment>
<dbReference type="EMBL" id="PYSW02000031">
    <property type="protein sequence ID" value="KAG2378673.1"/>
    <property type="molecule type" value="Genomic_DNA"/>
</dbReference>
<sequence length="419" mass="47390">MFKRGLLLTLSPMAFKSVSSRTSSVMTLVKNKHHHCVNFNLQNYHTDRAFVRNDYNNMRINSQEDEELNRLTQLGRIHEHNFEGMEDRTAKLAEDLLNGSRVALSKSITLVESKLLEHHKQARHLLAYLAKLKPMSEVKPSFRIGLSGPPGAGKSTMIEDRHENLAVLAVDPSSTRTGGSILGDKTRMIELSRMEEAFIRPSPSLGFLGGVTANMYEIISLCEYAGYDNILVETVGVGQSETLVADLTDMVILVVPPAGGDELQGMKRGIVEVADLVVVNKADGDLIYVARRARGEYRSALHYMRPKYPGVYYPEVVLCSSRRENPMEETKFPVSNVWEKALAFRKVMNEHGLIEKKRQEQRKTWMWKQVNEELVTRLLHGDETTSKFITGIQNYVEQGEMSPRLAADCILQKFLKTHK</sequence>
<dbReference type="NCBIfam" id="TIGR00750">
    <property type="entry name" value="lao"/>
    <property type="match status" value="1"/>
</dbReference>
<proteinExistence type="inferred from homology"/>
<dbReference type="GO" id="GO:0005525">
    <property type="term" value="F:GTP binding"/>
    <property type="evidence" value="ECO:0007669"/>
    <property type="project" value="InterPro"/>
</dbReference>
<dbReference type="CDD" id="cd03114">
    <property type="entry name" value="MMAA-like"/>
    <property type="match status" value="1"/>
</dbReference>
<dbReference type="PANTHER" id="PTHR23408:SF3">
    <property type="entry name" value="METHYLMALONIC ACIDURIA TYPE A PROTEIN, MITOCHONDRIAL"/>
    <property type="match status" value="1"/>
</dbReference>
<dbReference type="GeneID" id="68100275"/>
<dbReference type="NCBIfam" id="NF006958">
    <property type="entry name" value="PRK09435.1"/>
    <property type="match status" value="1"/>
</dbReference>
<dbReference type="AlphaFoldDB" id="A0AA88KIA2"/>
<dbReference type="Pfam" id="PF03308">
    <property type="entry name" value="MeaB"/>
    <property type="match status" value="1"/>
</dbReference>
<gene>
    <name evidence="2" type="ORF">C9374_007821</name>
</gene>
<evidence type="ECO:0000313" key="2">
    <source>
        <dbReference type="EMBL" id="KAG2378673.1"/>
    </source>
</evidence>
<name>A0AA88KIA2_NAELO</name>
<dbReference type="Proteomes" id="UP000816034">
    <property type="component" value="Unassembled WGS sequence"/>
</dbReference>
<protein>
    <submittedName>
        <fullName evidence="2">Uncharacterized protein</fullName>
    </submittedName>
</protein>
<dbReference type="InterPro" id="IPR027417">
    <property type="entry name" value="P-loop_NTPase"/>
</dbReference>
<keyword evidence="3" id="KW-1185">Reference proteome</keyword>
<dbReference type="GO" id="GO:0003924">
    <property type="term" value="F:GTPase activity"/>
    <property type="evidence" value="ECO:0007669"/>
    <property type="project" value="InterPro"/>
</dbReference>
<dbReference type="InterPro" id="IPR005129">
    <property type="entry name" value="GTPase_ArgK"/>
</dbReference>
<dbReference type="SUPFAM" id="SSF52540">
    <property type="entry name" value="P-loop containing nucleoside triphosphate hydrolases"/>
    <property type="match status" value="1"/>
</dbReference>
<evidence type="ECO:0000313" key="3">
    <source>
        <dbReference type="Proteomes" id="UP000816034"/>
    </source>
</evidence>
<dbReference type="Gene3D" id="3.40.50.300">
    <property type="entry name" value="P-loop containing nucleotide triphosphate hydrolases"/>
    <property type="match status" value="1"/>
</dbReference>
<dbReference type="Gene3D" id="1.10.287.130">
    <property type="match status" value="1"/>
</dbReference>
<accession>A0AA88KIA2</accession>
<evidence type="ECO:0000256" key="1">
    <source>
        <dbReference type="ARBA" id="ARBA00009625"/>
    </source>
</evidence>
<dbReference type="PANTHER" id="PTHR23408">
    <property type="entry name" value="METHYLMALONYL-COA MUTASE"/>
    <property type="match status" value="1"/>
</dbReference>
<comment type="similarity">
    <text evidence="1">Belongs to the SIMIBI class G3E GTPase family. ArgK/MeaB subfamily.</text>
</comment>
<dbReference type="Gene3D" id="1.20.5.170">
    <property type="match status" value="1"/>
</dbReference>
<reference evidence="2 3" key="1">
    <citation type="journal article" date="2018" name="BMC Genomics">
        <title>The genome of Naegleria lovaniensis, the basis for a comparative approach to unravel pathogenicity factors of the human pathogenic amoeba N. fowleri.</title>
        <authorList>
            <person name="Liechti N."/>
            <person name="Schurch N."/>
            <person name="Bruggmann R."/>
            <person name="Wittwer M."/>
        </authorList>
    </citation>
    <scope>NUCLEOTIDE SEQUENCE [LARGE SCALE GENOMIC DNA]</scope>
    <source>
        <strain evidence="2 3">ATCC 30569</strain>
    </source>
</reference>
<dbReference type="RefSeq" id="XP_044545935.1">
    <property type="nucleotide sequence ID" value="XM_044697829.1"/>
</dbReference>
<dbReference type="GO" id="GO:0005737">
    <property type="term" value="C:cytoplasm"/>
    <property type="evidence" value="ECO:0007669"/>
    <property type="project" value="TreeGrafter"/>
</dbReference>
<organism evidence="2 3">
    <name type="scientific">Naegleria lovaniensis</name>
    <name type="common">Amoeba</name>
    <dbReference type="NCBI Taxonomy" id="51637"/>
    <lineage>
        <taxon>Eukaryota</taxon>
        <taxon>Discoba</taxon>
        <taxon>Heterolobosea</taxon>
        <taxon>Tetramitia</taxon>
        <taxon>Eutetramitia</taxon>
        <taxon>Vahlkampfiidae</taxon>
        <taxon>Naegleria</taxon>
    </lineage>
</organism>